<evidence type="ECO:0000313" key="1">
    <source>
        <dbReference type="EMBL" id="QNM11142.1"/>
    </source>
</evidence>
<dbReference type="KEGG" id="ehn:H9Q80_12835"/>
<dbReference type="Proteomes" id="UP000515856">
    <property type="component" value="Chromosome"/>
</dbReference>
<dbReference type="RefSeq" id="WP_117451533.1">
    <property type="nucleotide sequence ID" value="NZ_CP060636.1"/>
</dbReference>
<accession>A0A7G9GK10</accession>
<protein>
    <submittedName>
        <fullName evidence="1">Uncharacterized protein</fullName>
    </submittedName>
</protein>
<sequence>MSIEVVLEGALEKEKDREQFSQYLKDVCVKKKVHIEDYDATLMMDICPEGYIECSYEGTFVSIVAQTNVAGPGFHAFVCSFFDEVIMNSPIAFEVSDPTKYYEERNFENLKYKYFYQWLKDIAGYVKDNHQELNNLMISWPMDYYQPIGKDGYVVTPMGYISVEDFTNLDIEELAQRFFIWNDLDFHAGYYRNCALSLLWKECFFEYSSMNEYSDKMANMIIDYIEAAYEKDDTLPLPMKEYHELCEAIHREDIIRHGIDMHLEDVGYRRYMVSYPFGNWRIPVPGCSENGYDEKSQTLHFMAPYKQSEDGWKWLIKANAYIFEENLEFAQAFLCEEAFDIDNQNFKGKGFIEETEEYYRISAQYISGQETMLMECIIRDQEDVETLREWLTMVEHTKVNEEDKKKN</sequence>
<gene>
    <name evidence="1" type="ORF">H9Q80_12835</name>
</gene>
<reference evidence="1 2" key="1">
    <citation type="submission" date="2020-08" db="EMBL/GenBank/DDBJ databases">
        <authorList>
            <person name="Liu C."/>
            <person name="Sun Q."/>
        </authorList>
    </citation>
    <scope>NUCLEOTIDE SEQUENCE [LARGE SCALE GENOMIC DNA]</scope>
    <source>
        <strain evidence="1 2">NSJ-61</strain>
    </source>
</reference>
<dbReference type="EMBL" id="CP060636">
    <property type="protein sequence ID" value="QNM11142.1"/>
    <property type="molecule type" value="Genomic_DNA"/>
</dbReference>
<dbReference type="AlphaFoldDB" id="A0A7G9GK10"/>
<evidence type="ECO:0000313" key="2">
    <source>
        <dbReference type="Proteomes" id="UP000515856"/>
    </source>
</evidence>
<proteinExistence type="predicted"/>
<name>A0A7G9GK10_9FIRM</name>
<keyword evidence="2" id="KW-1185">Reference proteome</keyword>
<organism evidence="1 2">
    <name type="scientific">[Eubacterium] hominis</name>
    <dbReference type="NCBI Taxonomy" id="2764325"/>
    <lineage>
        <taxon>Bacteria</taxon>
        <taxon>Bacillati</taxon>
        <taxon>Bacillota</taxon>
        <taxon>Erysipelotrichia</taxon>
        <taxon>Erysipelotrichales</taxon>
        <taxon>Erysipelotrichaceae</taxon>
        <taxon>Amedibacillus</taxon>
    </lineage>
</organism>